<feature type="transmembrane region" description="Helical" evidence="8">
    <location>
        <begin position="56"/>
        <end position="76"/>
    </location>
</feature>
<dbReference type="PANTHER" id="PTHR34390">
    <property type="entry name" value="UPF0442 PROTEIN YJJB-RELATED"/>
    <property type="match status" value="1"/>
</dbReference>
<feature type="transmembrane region" description="Helical" evidence="8">
    <location>
        <begin position="83"/>
        <end position="102"/>
    </location>
</feature>
<dbReference type="GeneID" id="86940773"/>
<evidence type="ECO:0000256" key="1">
    <source>
        <dbReference type="ARBA" id="ARBA00004651"/>
    </source>
</evidence>
<dbReference type="InterPro" id="IPR050539">
    <property type="entry name" value="ThrE_Dicarb/AminoAcid_Exp"/>
</dbReference>
<evidence type="ECO:0000256" key="7">
    <source>
        <dbReference type="ARBA" id="ARBA00034125"/>
    </source>
</evidence>
<evidence type="ECO:0000256" key="4">
    <source>
        <dbReference type="ARBA" id="ARBA00022692"/>
    </source>
</evidence>
<keyword evidence="11" id="KW-1185">Reference proteome</keyword>
<dbReference type="AlphaFoldDB" id="A0AA36Y5Z3"/>
<evidence type="ECO:0000256" key="5">
    <source>
        <dbReference type="ARBA" id="ARBA00022989"/>
    </source>
</evidence>
<comment type="subcellular location">
    <subcellularLocation>
        <location evidence="1">Cell membrane</location>
        <topology evidence="1">Multi-pass membrane protein</topology>
    </subcellularLocation>
</comment>
<reference evidence="10 11" key="1">
    <citation type="submission" date="2011-10" db="EMBL/GenBank/DDBJ databases">
        <title>The Genome Sequence of Lachnospiraceae bacterium ACC2.</title>
        <authorList>
            <consortium name="The Broad Institute Genome Sequencing Platform"/>
            <person name="Earl A."/>
            <person name="Ward D."/>
            <person name="Feldgarden M."/>
            <person name="Gevers D."/>
            <person name="Sizova M."/>
            <person name="Hazen A."/>
            <person name="Epstein S."/>
            <person name="Young S.K."/>
            <person name="Zeng Q."/>
            <person name="Gargeya S."/>
            <person name="Fitzgerald M."/>
            <person name="Haas B."/>
            <person name="Abouelleil A."/>
            <person name="Alvarado L."/>
            <person name="Arachchi H.M."/>
            <person name="Berlin A."/>
            <person name="Brown A."/>
            <person name="Chapman S.B."/>
            <person name="Chen Z."/>
            <person name="Dunbar C."/>
            <person name="Freedman E."/>
            <person name="Gearin G."/>
            <person name="Goldberg J."/>
            <person name="Griggs A."/>
            <person name="Gujja S."/>
            <person name="Heiman D."/>
            <person name="Howarth C."/>
            <person name="Larson L."/>
            <person name="Lui A."/>
            <person name="MacDonald P.J.P."/>
            <person name="Montmayeur A."/>
            <person name="Murphy C."/>
            <person name="Neiman D."/>
            <person name="Pearson M."/>
            <person name="Priest M."/>
            <person name="Roberts A."/>
            <person name="Saif S."/>
            <person name="Shea T."/>
            <person name="Shenoy N."/>
            <person name="Sisk P."/>
            <person name="Stolte C."/>
            <person name="Sykes S."/>
            <person name="Wortman J."/>
            <person name="Nusbaum C."/>
            <person name="Birren B."/>
        </authorList>
    </citation>
    <scope>NUCLEOTIDE SEQUENCE [LARGE SCALE GENOMIC DNA]</scope>
    <source>
        <strain evidence="10 11">ACC2</strain>
    </source>
</reference>
<keyword evidence="3" id="KW-0997">Cell inner membrane</keyword>
<feature type="transmembrane region" description="Helical" evidence="8">
    <location>
        <begin position="32"/>
        <end position="50"/>
    </location>
</feature>
<dbReference type="Pfam" id="PF12821">
    <property type="entry name" value="ThrE_2"/>
    <property type="match status" value="1"/>
</dbReference>
<feature type="transmembrane region" description="Helical" evidence="8">
    <location>
        <begin position="122"/>
        <end position="143"/>
    </location>
</feature>
<dbReference type="InterPro" id="IPR024528">
    <property type="entry name" value="ThrE_2"/>
</dbReference>
<evidence type="ECO:0000313" key="11">
    <source>
        <dbReference type="Proteomes" id="UP000018466"/>
    </source>
</evidence>
<sequence>MSEAMRTVVIQLLSAFMGAGSFAILFQLKRKYLFIAALGGALEWGVYLLLMKLIGAVFPASFLASAFTALYAELLARWQRAPVTIFFISGIIPLVPGSSLYYTMSAIVHGDSEAASYYSSRTIQYAFAIAAGISVITAVFEMWRTLKAKLKKETRRNRQKNL</sequence>
<dbReference type="Proteomes" id="UP000018466">
    <property type="component" value="Unassembled WGS sequence"/>
</dbReference>
<accession>A0AA36Y5Z3</accession>
<dbReference type="GO" id="GO:0005886">
    <property type="term" value="C:plasma membrane"/>
    <property type="evidence" value="ECO:0007669"/>
    <property type="project" value="UniProtKB-SubCell"/>
</dbReference>
<evidence type="ECO:0000313" key="10">
    <source>
        <dbReference type="EMBL" id="EHO17418.1"/>
    </source>
</evidence>
<comment type="similarity">
    <text evidence="7">Belongs to the ThrE exporter (TC 2.A.79) family.</text>
</comment>
<evidence type="ECO:0000259" key="9">
    <source>
        <dbReference type="Pfam" id="PF12821"/>
    </source>
</evidence>
<keyword evidence="5 8" id="KW-1133">Transmembrane helix</keyword>
<evidence type="ECO:0000256" key="6">
    <source>
        <dbReference type="ARBA" id="ARBA00023136"/>
    </source>
</evidence>
<proteinExistence type="inferred from homology"/>
<organism evidence="10 11">
    <name type="scientific">Stomatobaculum longum</name>
    <dbReference type="NCBI Taxonomy" id="796942"/>
    <lineage>
        <taxon>Bacteria</taxon>
        <taxon>Bacillati</taxon>
        <taxon>Bacillota</taxon>
        <taxon>Clostridia</taxon>
        <taxon>Lachnospirales</taxon>
        <taxon>Lachnospiraceae</taxon>
        <taxon>Stomatobaculum</taxon>
    </lineage>
</organism>
<protein>
    <recommendedName>
        <fullName evidence="9">Threonine/Serine exporter ThrE domain-containing protein</fullName>
    </recommendedName>
</protein>
<evidence type="ECO:0000256" key="2">
    <source>
        <dbReference type="ARBA" id="ARBA00022475"/>
    </source>
</evidence>
<feature type="transmembrane region" description="Helical" evidence="8">
    <location>
        <begin position="6"/>
        <end position="25"/>
    </location>
</feature>
<dbReference type="EMBL" id="AGEL01000006">
    <property type="protein sequence ID" value="EHO17418.1"/>
    <property type="molecule type" value="Genomic_DNA"/>
</dbReference>
<keyword evidence="6 8" id="KW-0472">Membrane</keyword>
<evidence type="ECO:0000256" key="3">
    <source>
        <dbReference type="ARBA" id="ARBA00022519"/>
    </source>
</evidence>
<keyword evidence="4 8" id="KW-0812">Transmembrane</keyword>
<gene>
    <name evidence="10" type="ORF">HMPREF9623_01017</name>
</gene>
<dbReference type="RefSeq" id="WP_009532850.1">
    <property type="nucleotide sequence ID" value="NZ_JH590862.1"/>
</dbReference>
<keyword evidence="2" id="KW-1003">Cell membrane</keyword>
<dbReference type="GO" id="GO:0015744">
    <property type="term" value="P:succinate transport"/>
    <property type="evidence" value="ECO:0007669"/>
    <property type="project" value="TreeGrafter"/>
</dbReference>
<name>A0AA36Y5Z3_9FIRM</name>
<dbReference type="PANTHER" id="PTHR34390:SF1">
    <property type="entry name" value="SUCCINATE TRANSPORTER SUBUNIT YJJB-RELATED"/>
    <property type="match status" value="1"/>
</dbReference>
<evidence type="ECO:0000256" key="8">
    <source>
        <dbReference type="SAM" id="Phobius"/>
    </source>
</evidence>
<comment type="caution">
    <text evidence="10">The sequence shown here is derived from an EMBL/GenBank/DDBJ whole genome shotgun (WGS) entry which is preliminary data.</text>
</comment>
<feature type="domain" description="Threonine/Serine exporter ThrE" evidence="9">
    <location>
        <begin position="11"/>
        <end position="138"/>
    </location>
</feature>